<feature type="compositionally biased region" description="Low complexity" evidence="1">
    <location>
        <begin position="1"/>
        <end position="11"/>
    </location>
</feature>
<accession>A0ABT3RWQ1</accession>
<dbReference type="RefSeq" id="WP_214519221.1">
    <property type="nucleotide sequence ID" value="NZ_CP104934.1"/>
</dbReference>
<feature type="region of interest" description="Disordered" evidence="1">
    <location>
        <begin position="1"/>
        <end position="24"/>
    </location>
</feature>
<name>A0ABT3RWQ1_9MICO</name>
<evidence type="ECO:0008006" key="4">
    <source>
        <dbReference type="Google" id="ProtNLM"/>
    </source>
</evidence>
<gene>
    <name evidence="2" type="ORF">ORG12_00070</name>
</gene>
<evidence type="ECO:0000313" key="2">
    <source>
        <dbReference type="EMBL" id="MCX2847061.1"/>
    </source>
</evidence>
<comment type="caution">
    <text evidence="2">The sequence shown here is derived from an EMBL/GenBank/DDBJ whole genome shotgun (WGS) entry which is preliminary data.</text>
</comment>
<protein>
    <recommendedName>
        <fullName evidence="4">Transposase</fullName>
    </recommendedName>
</protein>
<keyword evidence="3" id="KW-1185">Reference proteome</keyword>
<evidence type="ECO:0000256" key="1">
    <source>
        <dbReference type="SAM" id="MobiDB-lite"/>
    </source>
</evidence>
<dbReference type="Proteomes" id="UP001207276">
    <property type="component" value="Unassembled WGS sequence"/>
</dbReference>
<organism evidence="2 3">
    <name type="scientific">Curtobacterium poinsettiae</name>
    <dbReference type="NCBI Taxonomy" id="159612"/>
    <lineage>
        <taxon>Bacteria</taxon>
        <taxon>Bacillati</taxon>
        <taxon>Actinomycetota</taxon>
        <taxon>Actinomycetes</taxon>
        <taxon>Micrococcales</taxon>
        <taxon>Microbacteriaceae</taxon>
        <taxon>Curtobacterium</taxon>
    </lineage>
</organism>
<evidence type="ECO:0000313" key="3">
    <source>
        <dbReference type="Proteomes" id="UP001207276"/>
    </source>
</evidence>
<dbReference type="EMBL" id="JAPJDE010000001">
    <property type="protein sequence ID" value="MCX2847061.1"/>
    <property type="molecule type" value="Genomic_DNA"/>
</dbReference>
<sequence>MPQARTTARPGPTRRPRTQLHLVPETSGGLLTLVADDDATESGCSSCGHAEGAHEHYRPGTDCALCDCPKFRRSR</sequence>
<proteinExistence type="predicted"/>
<reference evidence="2 3" key="1">
    <citation type="submission" date="2022-11" db="EMBL/GenBank/DDBJ databases">
        <title>Taxonomy of Curtobacterium flaccumfaciens.</title>
        <authorList>
            <person name="Osdaghi E."/>
            <person name="Taghavi S.M."/>
            <person name="Hamidizade M."/>
            <person name="Abachi H."/>
            <person name="Fazliarab A."/>
            <person name="Baeyen S."/>
            <person name="Portier P."/>
            <person name="Van Vaerenbergh J."/>
            <person name="Jacques M.-A."/>
        </authorList>
    </citation>
    <scope>NUCLEOTIDE SEQUENCE [LARGE SCALE GENOMIC DNA]</scope>
    <source>
        <strain evidence="2 3">LMG 3715</strain>
    </source>
</reference>